<dbReference type="InterPro" id="IPR036864">
    <property type="entry name" value="Zn2-C6_fun-type_DNA-bd_sf"/>
</dbReference>
<evidence type="ECO:0000313" key="5">
    <source>
        <dbReference type="EMBL" id="PTD07430.1"/>
    </source>
</evidence>
<dbReference type="PANTHER" id="PTHR47425:SF2">
    <property type="entry name" value="FARB-RELATED"/>
    <property type="match status" value="1"/>
</dbReference>
<gene>
    <name evidence="5" type="ORF">FCULG_00005640</name>
</gene>
<proteinExistence type="predicted"/>
<dbReference type="GO" id="GO:0008270">
    <property type="term" value="F:zinc ion binding"/>
    <property type="evidence" value="ECO:0007669"/>
    <property type="project" value="InterPro"/>
</dbReference>
<dbReference type="AlphaFoldDB" id="A0A2T4GV60"/>
<dbReference type="GO" id="GO:0000981">
    <property type="term" value="F:DNA-binding transcription factor activity, RNA polymerase II-specific"/>
    <property type="evidence" value="ECO:0007669"/>
    <property type="project" value="InterPro"/>
</dbReference>
<dbReference type="InterPro" id="IPR007219">
    <property type="entry name" value="XnlR_reg_dom"/>
</dbReference>
<evidence type="ECO:0000256" key="3">
    <source>
        <dbReference type="SAM" id="MobiDB-lite"/>
    </source>
</evidence>
<dbReference type="SUPFAM" id="SSF57701">
    <property type="entry name" value="Zn2/Cys6 DNA-binding domain"/>
    <property type="match status" value="1"/>
</dbReference>
<dbReference type="PROSITE" id="PS50048">
    <property type="entry name" value="ZN2_CY6_FUNGAL_2"/>
    <property type="match status" value="1"/>
</dbReference>
<dbReference type="CDD" id="cd00067">
    <property type="entry name" value="GAL4"/>
    <property type="match status" value="1"/>
</dbReference>
<dbReference type="GO" id="GO:0003677">
    <property type="term" value="F:DNA binding"/>
    <property type="evidence" value="ECO:0007669"/>
    <property type="project" value="InterPro"/>
</dbReference>
<evidence type="ECO:0000259" key="4">
    <source>
        <dbReference type="PROSITE" id="PS50048"/>
    </source>
</evidence>
<reference evidence="5 6" key="1">
    <citation type="submission" date="2018-02" db="EMBL/GenBank/DDBJ databases">
        <title>Fusarium culmorum secondary metabolites in fungal-bacterial-plant interactions.</title>
        <authorList>
            <person name="Schmidt R."/>
        </authorList>
    </citation>
    <scope>NUCLEOTIDE SEQUENCE [LARGE SCALE GENOMIC DNA]</scope>
    <source>
        <strain evidence="5 6">PV</strain>
    </source>
</reference>
<dbReference type="InterPro" id="IPR052761">
    <property type="entry name" value="Fungal_Detox/Toxin_TFs"/>
</dbReference>
<dbReference type="OMA" id="DRWQMEQ"/>
<dbReference type="Pfam" id="PF04082">
    <property type="entry name" value="Fungal_trans"/>
    <property type="match status" value="1"/>
</dbReference>
<dbReference type="OrthoDB" id="5121955at2759"/>
<dbReference type="Proteomes" id="UP000241587">
    <property type="component" value="Unassembled WGS sequence"/>
</dbReference>
<protein>
    <submittedName>
        <fullName evidence="5">Fusaric acid cluster transcription factor FUB12</fullName>
    </submittedName>
</protein>
<dbReference type="PANTHER" id="PTHR47425">
    <property type="entry name" value="FARB-RELATED"/>
    <property type="match status" value="1"/>
</dbReference>
<name>A0A2T4GV60_FUSCU</name>
<dbReference type="Pfam" id="PF00172">
    <property type="entry name" value="Zn_clus"/>
    <property type="match status" value="1"/>
</dbReference>
<dbReference type="InterPro" id="IPR001138">
    <property type="entry name" value="Zn2Cys6_DnaBD"/>
</dbReference>
<dbReference type="GO" id="GO:0006351">
    <property type="term" value="P:DNA-templated transcription"/>
    <property type="evidence" value="ECO:0007669"/>
    <property type="project" value="InterPro"/>
</dbReference>
<dbReference type="SMART" id="SM00066">
    <property type="entry name" value="GAL4"/>
    <property type="match status" value="1"/>
</dbReference>
<accession>A0A2T4GV60</accession>
<feature type="compositionally biased region" description="Basic and acidic residues" evidence="3">
    <location>
        <begin position="57"/>
        <end position="70"/>
    </location>
</feature>
<keyword evidence="2" id="KW-0539">Nucleus</keyword>
<evidence type="ECO:0000256" key="1">
    <source>
        <dbReference type="ARBA" id="ARBA00022723"/>
    </source>
</evidence>
<dbReference type="EMBL" id="PVEM01000006">
    <property type="protein sequence ID" value="PTD07430.1"/>
    <property type="molecule type" value="Genomic_DNA"/>
</dbReference>
<evidence type="ECO:0000256" key="2">
    <source>
        <dbReference type="ARBA" id="ARBA00023242"/>
    </source>
</evidence>
<keyword evidence="6" id="KW-1185">Reference proteome</keyword>
<feature type="compositionally biased region" description="Polar residues" evidence="3">
    <location>
        <begin position="75"/>
        <end position="113"/>
    </location>
</feature>
<organism evidence="5 6">
    <name type="scientific">Fusarium culmorum</name>
    <dbReference type="NCBI Taxonomy" id="5516"/>
    <lineage>
        <taxon>Eukaryota</taxon>
        <taxon>Fungi</taxon>
        <taxon>Dikarya</taxon>
        <taxon>Ascomycota</taxon>
        <taxon>Pezizomycotina</taxon>
        <taxon>Sordariomycetes</taxon>
        <taxon>Hypocreomycetidae</taxon>
        <taxon>Hypocreales</taxon>
        <taxon>Nectriaceae</taxon>
        <taxon>Fusarium</taxon>
    </lineage>
</organism>
<sequence>MPRPSAPKITKACMPCRARKIKCDAASIGLPCSSCVSRETTADCVLSTRKRRTLRGRSNESRGALPEDHGLIPTQPVSQNRLSHTHNNATDYSNTTPTDRSIHASQGGSSHAHNSPDPLEIHLPRRPQPDLLYMNILQDTVNKSATGPGEAVNAAGNDDDNCLHTQIRGWNPLLQLDEADSEYLTKKGVFKLPAPQYMDAFVKAYFDHVYPFAPILNRVEFMESYRSGDCSLFLLHAISTAGCSYVPIEVIQECGYTDRSAAHVSFFLKAKLFHDFHCQGGSLPMLQGCMILGDIVPDHPSDRDFHYWFYNSVRWASRLGLHNTNASVYSNLKPLVRRPRNEESQKLYRRIWWVLHNSDVFYFFVNTQNLRLLATAPPIEPLTNDDWEDEDLRLLSDLLSPITHEQKASLVAHSELAQIFGTLTKTISSEPQQDMQRVMQPLDKWRMSLPAKMTPNDSPTNDEMYLLEVLTTSYRFECVVCRSLRRGRWGPAWARERFRDATLELDSILKKVLLNGIIKKIPTTFITTIAALLALHIESALDSSQSDIARSMARVSIQFTMLALNQIQDTPAIKRALPAFEMVLSKNKLYPSSLHDVAQVETHGLQEGNVEDESVHVAIQSDPSFPQDINDQISFLGGDIAGFEFFDRWQMEQLDFTGILR</sequence>
<dbReference type="CDD" id="cd12148">
    <property type="entry name" value="fungal_TF_MHR"/>
    <property type="match status" value="1"/>
</dbReference>
<comment type="caution">
    <text evidence="5">The sequence shown here is derived from an EMBL/GenBank/DDBJ whole genome shotgun (WGS) entry which is preliminary data.</text>
</comment>
<dbReference type="Gene3D" id="4.10.240.10">
    <property type="entry name" value="Zn(2)-C6 fungal-type DNA-binding domain"/>
    <property type="match status" value="1"/>
</dbReference>
<keyword evidence="1" id="KW-0479">Metal-binding</keyword>
<dbReference type="PROSITE" id="PS00463">
    <property type="entry name" value="ZN2_CY6_FUNGAL_1"/>
    <property type="match status" value="1"/>
</dbReference>
<evidence type="ECO:0000313" key="6">
    <source>
        <dbReference type="Proteomes" id="UP000241587"/>
    </source>
</evidence>
<feature type="region of interest" description="Disordered" evidence="3">
    <location>
        <begin position="52"/>
        <end position="125"/>
    </location>
</feature>
<feature type="domain" description="Zn(2)-C6 fungal-type" evidence="4">
    <location>
        <begin position="12"/>
        <end position="46"/>
    </location>
</feature>